<reference evidence="9 10" key="1">
    <citation type="submission" date="2023-05" db="EMBL/GenBank/DDBJ databases">
        <title>Draft genome of Paenibacillus sp. CCS26.</title>
        <authorList>
            <person name="Akita H."/>
            <person name="Shinto Y."/>
            <person name="Kimura Z."/>
        </authorList>
    </citation>
    <scope>NUCLEOTIDE SEQUENCE [LARGE SCALE GENOMIC DNA]</scope>
    <source>
        <strain evidence="9 10">CCS26</strain>
    </source>
</reference>
<gene>
    <name evidence="9" type="primary">bdbD</name>
    <name evidence="9" type="ORF">PghCCS26_53750</name>
</gene>
<evidence type="ECO:0000256" key="3">
    <source>
        <dbReference type="ARBA" id="ARBA00023002"/>
    </source>
</evidence>
<evidence type="ECO:0000256" key="1">
    <source>
        <dbReference type="ARBA" id="ARBA00005791"/>
    </source>
</evidence>
<keyword evidence="7" id="KW-0812">Transmembrane</keyword>
<dbReference type="RefSeq" id="WP_317981953.1">
    <property type="nucleotide sequence ID" value="NZ_BTCL01000027.1"/>
</dbReference>
<evidence type="ECO:0000256" key="2">
    <source>
        <dbReference type="ARBA" id="ARBA00022729"/>
    </source>
</evidence>
<evidence type="ECO:0000259" key="8">
    <source>
        <dbReference type="PROSITE" id="PS51352"/>
    </source>
</evidence>
<dbReference type="InterPro" id="IPR013766">
    <property type="entry name" value="Thioredoxin_domain"/>
</dbReference>
<evidence type="ECO:0000256" key="5">
    <source>
        <dbReference type="ARBA" id="ARBA00023284"/>
    </source>
</evidence>
<keyword evidence="4" id="KW-1015">Disulfide bond</keyword>
<proteinExistence type="inferred from homology"/>
<comment type="similarity">
    <text evidence="1">Belongs to the thioredoxin family. DsbA subfamily.</text>
</comment>
<dbReference type="PANTHER" id="PTHR13887:SF14">
    <property type="entry name" value="DISULFIDE BOND FORMATION PROTEIN D"/>
    <property type="match status" value="1"/>
</dbReference>
<dbReference type="InterPro" id="IPR012336">
    <property type="entry name" value="Thioredoxin-like_fold"/>
</dbReference>
<evidence type="ECO:0000313" key="9">
    <source>
        <dbReference type="EMBL" id="GMK48245.1"/>
    </source>
</evidence>
<accession>A0ABQ6NT12</accession>
<dbReference type="Gene3D" id="3.40.30.10">
    <property type="entry name" value="Glutaredoxin"/>
    <property type="match status" value="1"/>
</dbReference>
<evidence type="ECO:0000313" key="10">
    <source>
        <dbReference type="Proteomes" id="UP001285921"/>
    </source>
</evidence>
<feature type="region of interest" description="Disordered" evidence="6">
    <location>
        <begin position="1"/>
        <end position="23"/>
    </location>
</feature>
<dbReference type="Pfam" id="PF13462">
    <property type="entry name" value="Thioredoxin_4"/>
    <property type="match status" value="1"/>
</dbReference>
<feature type="domain" description="Thioredoxin" evidence="8">
    <location>
        <begin position="45"/>
        <end position="244"/>
    </location>
</feature>
<evidence type="ECO:0000256" key="7">
    <source>
        <dbReference type="SAM" id="Phobius"/>
    </source>
</evidence>
<keyword evidence="2" id="KW-0732">Signal</keyword>
<evidence type="ECO:0000256" key="6">
    <source>
        <dbReference type="SAM" id="MobiDB-lite"/>
    </source>
</evidence>
<protein>
    <submittedName>
        <fullName evidence="9">Disulfide bond formation protein D</fullName>
    </submittedName>
</protein>
<keyword evidence="5" id="KW-0676">Redox-active center</keyword>
<evidence type="ECO:0000256" key="4">
    <source>
        <dbReference type="ARBA" id="ARBA00023157"/>
    </source>
</evidence>
<dbReference type="SUPFAM" id="SSF52833">
    <property type="entry name" value="Thioredoxin-like"/>
    <property type="match status" value="1"/>
</dbReference>
<keyword evidence="10" id="KW-1185">Reference proteome</keyword>
<dbReference type="PROSITE" id="PS51352">
    <property type="entry name" value="THIOREDOXIN_2"/>
    <property type="match status" value="1"/>
</dbReference>
<keyword evidence="7" id="KW-1133">Transmembrane helix</keyword>
<keyword evidence="7" id="KW-0472">Membrane</keyword>
<feature type="transmembrane region" description="Helical" evidence="7">
    <location>
        <begin position="30"/>
        <end position="49"/>
    </location>
</feature>
<keyword evidence="3" id="KW-0560">Oxidoreductase</keyword>
<sequence length="246" mass="27162">MGTQAKAKAKQQRPRQGTYKQPVKKQSNKSLIVLTLAIVAVIVVIILGINHQSNQQADLANKVYDIDYTGLPVKGNAEAPVKIVEFGDYKCPVCQYFAQNVEPQLEKDFIDTGKAALYFANYTFIGPDSTTAALAAEAVQQQAGDEAFWTYYKTIYNNQKDEKTKWATSDYLVQLAKDAKLTLDFDKLKKDIDDKTYQSEVNKDNAKVGPLNVTGTPTLFINGVQYAGNLDYASIKAAIDEAVNKG</sequence>
<organism evidence="9 10">
    <name type="scientific">Paenibacillus glycanilyticus</name>
    <dbReference type="NCBI Taxonomy" id="126569"/>
    <lineage>
        <taxon>Bacteria</taxon>
        <taxon>Bacillati</taxon>
        <taxon>Bacillota</taxon>
        <taxon>Bacilli</taxon>
        <taxon>Bacillales</taxon>
        <taxon>Paenibacillaceae</taxon>
        <taxon>Paenibacillus</taxon>
    </lineage>
</organism>
<dbReference type="EMBL" id="BTCL01000027">
    <property type="protein sequence ID" value="GMK48245.1"/>
    <property type="molecule type" value="Genomic_DNA"/>
</dbReference>
<dbReference type="PANTHER" id="PTHR13887">
    <property type="entry name" value="GLUTATHIONE S-TRANSFERASE KAPPA"/>
    <property type="match status" value="1"/>
</dbReference>
<name>A0ABQ6NT12_9BACL</name>
<dbReference type="Proteomes" id="UP001285921">
    <property type="component" value="Unassembled WGS sequence"/>
</dbReference>
<comment type="caution">
    <text evidence="9">The sequence shown here is derived from an EMBL/GenBank/DDBJ whole genome shotgun (WGS) entry which is preliminary data.</text>
</comment>
<dbReference type="InterPro" id="IPR036249">
    <property type="entry name" value="Thioredoxin-like_sf"/>
</dbReference>